<dbReference type="EMBL" id="CP045875">
    <property type="protein sequence ID" value="QGG47119.1"/>
    <property type="molecule type" value="Genomic_DNA"/>
</dbReference>
<dbReference type="InterPro" id="IPR050111">
    <property type="entry name" value="C-type_lectin/snaclec_domain"/>
</dbReference>
<evidence type="ECO:0000256" key="1">
    <source>
        <dbReference type="SAM" id="SignalP"/>
    </source>
</evidence>
<proteinExistence type="predicted"/>
<keyword evidence="1" id="KW-0732">Signal</keyword>
<dbReference type="CDD" id="cd00037">
    <property type="entry name" value="CLECT"/>
    <property type="match status" value="1"/>
</dbReference>
<evidence type="ECO:0000313" key="3">
    <source>
        <dbReference type="EMBL" id="QGG47119.1"/>
    </source>
</evidence>
<feature type="domain" description="C-type lectin" evidence="2">
    <location>
        <begin position="195"/>
        <end position="301"/>
    </location>
</feature>
<dbReference type="SUPFAM" id="SSF56436">
    <property type="entry name" value="C-type lectin-like"/>
    <property type="match status" value="2"/>
</dbReference>
<dbReference type="Gene3D" id="3.10.100.10">
    <property type="entry name" value="Mannose-Binding Protein A, subunit A"/>
    <property type="match status" value="2"/>
</dbReference>
<feature type="chain" id="PRO_5024375548" description="C-type lectin domain-containing protein" evidence="1">
    <location>
        <begin position="32"/>
        <end position="320"/>
    </location>
</feature>
<organism evidence="3 4">
    <name type="scientific">Heliorestis convoluta</name>
    <dbReference type="NCBI Taxonomy" id="356322"/>
    <lineage>
        <taxon>Bacteria</taxon>
        <taxon>Bacillati</taxon>
        <taxon>Bacillota</taxon>
        <taxon>Clostridia</taxon>
        <taxon>Eubacteriales</taxon>
        <taxon>Heliobacteriaceae</taxon>
        <taxon>Heliorestis</taxon>
    </lineage>
</organism>
<dbReference type="InterPro" id="IPR016186">
    <property type="entry name" value="C-type_lectin-like/link_sf"/>
</dbReference>
<name>A0A5Q2N032_9FIRM</name>
<accession>A0A5Q2N032</accession>
<dbReference type="OrthoDB" id="1818597at2"/>
<dbReference type="Pfam" id="PF00059">
    <property type="entry name" value="Lectin_C"/>
    <property type="match status" value="2"/>
</dbReference>
<dbReference type="PANTHER" id="PTHR22803">
    <property type="entry name" value="MANNOSE, PHOSPHOLIPASE, LECTIN RECEPTOR RELATED"/>
    <property type="match status" value="1"/>
</dbReference>
<dbReference type="KEGG" id="hcv:FTV88_0967"/>
<dbReference type="AlphaFoldDB" id="A0A5Q2N032"/>
<dbReference type="InterPro" id="IPR034007">
    <property type="entry name" value="CTLD_bac"/>
</dbReference>
<dbReference type="InterPro" id="IPR001304">
    <property type="entry name" value="C-type_lectin-like"/>
</dbReference>
<dbReference type="PROSITE" id="PS50041">
    <property type="entry name" value="C_TYPE_LECTIN_2"/>
    <property type="match status" value="2"/>
</dbReference>
<dbReference type="CDD" id="cd03603">
    <property type="entry name" value="CLECT_VCBS"/>
    <property type="match status" value="1"/>
</dbReference>
<dbReference type="RefSeq" id="WP_153724566.1">
    <property type="nucleotide sequence ID" value="NZ_CP045875.1"/>
</dbReference>
<evidence type="ECO:0000259" key="2">
    <source>
        <dbReference type="PROSITE" id="PS50041"/>
    </source>
</evidence>
<reference evidence="4" key="1">
    <citation type="submission" date="2019-11" db="EMBL/GenBank/DDBJ databases">
        <title>Genome sequence of Heliorestis convoluta strain HH, an alkaliphilic and minimalistic phototrophic bacterium from a soda lake in Egypt.</title>
        <authorList>
            <person name="Dewey E.D."/>
            <person name="Stokes L.M."/>
            <person name="Burchell B.M."/>
            <person name="Shaffer K.N."/>
            <person name="Huntington A.M."/>
            <person name="Baker J.M."/>
            <person name="Nadendla S."/>
            <person name="Giglio M.G."/>
            <person name="Touchman J.W."/>
            <person name="Blankenship R.E."/>
            <person name="Madigan M.T."/>
            <person name="Sattley W.M."/>
        </authorList>
    </citation>
    <scope>NUCLEOTIDE SEQUENCE [LARGE SCALE GENOMIC DNA]</scope>
    <source>
        <strain evidence="4">HH</strain>
    </source>
</reference>
<dbReference type="Proteomes" id="UP000366051">
    <property type="component" value="Chromosome"/>
</dbReference>
<evidence type="ECO:0000313" key="4">
    <source>
        <dbReference type="Proteomes" id="UP000366051"/>
    </source>
</evidence>
<protein>
    <recommendedName>
        <fullName evidence="2">C-type lectin domain-containing protein</fullName>
    </recommendedName>
</protein>
<dbReference type="InterPro" id="IPR016187">
    <property type="entry name" value="CTDL_fold"/>
</dbReference>
<dbReference type="SMART" id="SM00034">
    <property type="entry name" value="CLECT"/>
    <property type="match status" value="2"/>
</dbReference>
<feature type="domain" description="C-type lectin" evidence="2">
    <location>
        <begin position="54"/>
        <end position="157"/>
    </location>
</feature>
<sequence>MGVINRGKKAGALFLVFLFFLSLLVPSSALARSCSPMDMNFFGWATGKIVVDPHRGKTYGLFELNKNWYEAKAFAESLGGQLVTVTSKQEQDQINYLLSFGKRDYYWIGASDELVEGQWRWVTGEPFVYTNWAPGEPNNYGGENYMAVVRTNGLWNDLFGRRNELQISPITFGVLVEWDFSYNPCLPVPTIYDRTTGHYYALYDRGSIWSDAKRFAESQGGHLATITSFREQNILKFLLATGNRTFYWLGGTDEVVEGEWRWITGEPWTYSNWAQNHPNNYGGQDYLKVINYGREIGRWVDSYGAWIGNPESHGFIVEWK</sequence>
<feature type="signal peptide" evidence="1">
    <location>
        <begin position="1"/>
        <end position="31"/>
    </location>
</feature>
<keyword evidence="4" id="KW-1185">Reference proteome</keyword>
<gene>
    <name evidence="3" type="ORF">FTV88_0967</name>
</gene>